<gene>
    <name evidence="2" type="ORF">SSP531S_49430</name>
</gene>
<feature type="compositionally biased region" description="Low complexity" evidence="1">
    <location>
        <begin position="1"/>
        <end position="24"/>
    </location>
</feature>
<reference evidence="2 3" key="1">
    <citation type="submission" date="2018-07" db="EMBL/GenBank/DDBJ databases">
        <title>Whole Genome Shotgun Sequence of Streptomyces spongiicola strain 531S.</title>
        <authorList>
            <person name="Dohra H."/>
            <person name="Kodani S."/>
        </authorList>
    </citation>
    <scope>NUCLEOTIDE SEQUENCE [LARGE SCALE GENOMIC DNA]</scope>
    <source>
        <strain evidence="2 3">531S</strain>
    </source>
</reference>
<protein>
    <submittedName>
        <fullName evidence="2">Uncharacterized protein</fullName>
    </submittedName>
</protein>
<dbReference type="AlphaFoldDB" id="A0A388T3F6"/>
<dbReference type="Proteomes" id="UP000265354">
    <property type="component" value="Unassembled WGS sequence"/>
</dbReference>
<organism evidence="2 3">
    <name type="scientific">Streptomyces spongiicola</name>
    <dbReference type="NCBI Taxonomy" id="1690221"/>
    <lineage>
        <taxon>Bacteria</taxon>
        <taxon>Bacillati</taxon>
        <taxon>Actinomycetota</taxon>
        <taxon>Actinomycetes</taxon>
        <taxon>Kitasatosporales</taxon>
        <taxon>Streptomycetaceae</taxon>
        <taxon>Streptomyces</taxon>
    </lineage>
</organism>
<comment type="caution">
    <text evidence="2">The sequence shown here is derived from an EMBL/GenBank/DDBJ whole genome shotgun (WGS) entry which is preliminary data.</text>
</comment>
<feature type="region of interest" description="Disordered" evidence="1">
    <location>
        <begin position="1"/>
        <end position="67"/>
    </location>
</feature>
<evidence type="ECO:0000313" key="2">
    <source>
        <dbReference type="EMBL" id="GBQ03468.1"/>
    </source>
</evidence>
<dbReference type="EMBL" id="BGZL01000018">
    <property type="protein sequence ID" value="GBQ03468.1"/>
    <property type="molecule type" value="Genomic_DNA"/>
</dbReference>
<name>A0A388T3F6_9ACTN</name>
<evidence type="ECO:0000313" key="3">
    <source>
        <dbReference type="Proteomes" id="UP000265354"/>
    </source>
</evidence>
<accession>A0A388T3F6</accession>
<proteinExistence type="predicted"/>
<sequence>MGVAAITTTGTGTVAGTTTKTETGTGAGVTAGAGRKARRGAGARASRPERGSAPSGPVKRPLPAGLPREWYESHNRRLKAMRLAIALLDTGVYHPANASNRRIRTTAERIGIRPPSDTTCRMVRSLIHYDD</sequence>
<evidence type="ECO:0000256" key="1">
    <source>
        <dbReference type="SAM" id="MobiDB-lite"/>
    </source>
</evidence>